<sequence length="119" mass="12745">MKKATLFTLMLMGSIAVCIASVNLNGNWKGLLVLNDGTEVPLTYKLKADGDKLTGDVETNTGDLPITDGKIKGDSIIFNVTYNGSSIPNKGKCYADSIGMNITIGEDVYHVTTKKVTDK</sequence>
<keyword evidence="3" id="KW-1185">Reference proteome</keyword>
<evidence type="ECO:0008006" key="4">
    <source>
        <dbReference type="Google" id="ProtNLM"/>
    </source>
</evidence>
<dbReference type="Proteomes" id="UP000199679">
    <property type="component" value="Chromosome I"/>
</dbReference>
<dbReference type="STRING" id="652787.SAMN05216490_1079"/>
<dbReference type="EMBL" id="LT629740">
    <property type="protein sequence ID" value="SDS39679.1"/>
    <property type="molecule type" value="Genomic_DNA"/>
</dbReference>
<reference evidence="2 3" key="1">
    <citation type="submission" date="2016-10" db="EMBL/GenBank/DDBJ databases">
        <authorList>
            <person name="de Groot N.N."/>
        </authorList>
    </citation>
    <scope>NUCLEOTIDE SEQUENCE [LARGE SCALE GENOMIC DNA]</scope>
    <source>
        <strain evidence="2 3">MP1X4</strain>
    </source>
</reference>
<feature type="chain" id="PRO_5009259387" description="Glycoside hydrolase" evidence="1">
    <location>
        <begin position="21"/>
        <end position="119"/>
    </location>
</feature>
<keyword evidence="1" id="KW-0732">Signal</keyword>
<evidence type="ECO:0000256" key="1">
    <source>
        <dbReference type="SAM" id="SignalP"/>
    </source>
</evidence>
<dbReference type="RefSeq" id="WP_091370046.1">
    <property type="nucleotide sequence ID" value="NZ_LT629740.1"/>
</dbReference>
<evidence type="ECO:0000313" key="2">
    <source>
        <dbReference type="EMBL" id="SDS39679.1"/>
    </source>
</evidence>
<gene>
    <name evidence="2" type="ORF">SAMN05216490_1079</name>
</gene>
<name>A0A1H1RXG3_MUCMA</name>
<evidence type="ECO:0000313" key="3">
    <source>
        <dbReference type="Proteomes" id="UP000199679"/>
    </source>
</evidence>
<protein>
    <recommendedName>
        <fullName evidence="4">Glycoside hydrolase</fullName>
    </recommendedName>
</protein>
<feature type="signal peptide" evidence="1">
    <location>
        <begin position="1"/>
        <end position="20"/>
    </location>
</feature>
<organism evidence="2 3">
    <name type="scientific">Mucilaginibacter mallensis</name>
    <dbReference type="NCBI Taxonomy" id="652787"/>
    <lineage>
        <taxon>Bacteria</taxon>
        <taxon>Pseudomonadati</taxon>
        <taxon>Bacteroidota</taxon>
        <taxon>Sphingobacteriia</taxon>
        <taxon>Sphingobacteriales</taxon>
        <taxon>Sphingobacteriaceae</taxon>
        <taxon>Mucilaginibacter</taxon>
    </lineage>
</organism>
<dbReference type="OrthoDB" id="796539at2"/>
<accession>A0A1H1RXG3</accession>
<proteinExistence type="predicted"/>
<dbReference type="AlphaFoldDB" id="A0A1H1RXG3"/>